<accession>A0A1T4VXT9</accession>
<keyword evidence="2" id="KW-1133">Transmembrane helix</keyword>
<feature type="transmembrane region" description="Helical" evidence="2">
    <location>
        <begin position="343"/>
        <end position="363"/>
    </location>
</feature>
<dbReference type="InterPro" id="IPR013783">
    <property type="entry name" value="Ig-like_fold"/>
</dbReference>
<feature type="compositionally biased region" description="Acidic residues" evidence="1">
    <location>
        <begin position="291"/>
        <end position="314"/>
    </location>
</feature>
<dbReference type="AlphaFoldDB" id="A0A1T4VXT9"/>
<evidence type="ECO:0000256" key="2">
    <source>
        <dbReference type="SAM" id="Phobius"/>
    </source>
</evidence>
<dbReference type="InterPro" id="IPR008454">
    <property type="entry name" value="Collagen-bd_Cna-like_B-typ_dom"/>
</dbReference>
<organism evidence="3 4">
    <name type="scientific">Eubacterium uniforme</name>
    <dbReference type="NCBI Taxonomy" id="39495"/>
    <lineage>
        <taxon>Bacteria</taxon>
        <taxon>Bacillati</taxon>
        <taxon>Bacillota</taxon>
        <taxon>Clostridia</taxon>
        <taxon>Eubacteriales</taxon>
        <taxon>Eubacteriaceae</taxon>
        <taxon>Eubacterium</taxon>
    </lineage>
</organism>
<evidence type="ECO:0000313" key="3">
    <source>
        <dbReference type="EMBL" id="SKA69804.1"/>
    </source>
</evidence>
<dbReference type="STRING" id="39495.SAMN02745111_01915"/>
<gene>
    <name evidence="3" type="ORF">SAMN02745111_01915</name>
</gene>
<feature type="region of interest" description="Disordered" evidence="1">
    <location>
        <begin position="284"/>
        <end position="337"/>
    </location>
</feature>
<dbReference type="Proteomes" id="UP000190814">
    <property type="component" value="Unassembled WGS sequence"/>
</dbReference>
<evidence type="ECO:0008006" key="5">
    <source>
        <dbReference type="Google" id="ProtNLM"/>
    </source>
</evidence>
<dbReference type="Gene3D" id="2.60.40.10">
    <property type="entry name" value="Immunoglobulins"/>
    <property type="match status" value="1"/>
</dbReference>
<keyword evidence="4" id="KW-1185">Reference proteome</keyword>
<dbReference type="EMBL" id="FUXZ01000012">
    <property type="protein sequence ID" value="SKA69804.1"/>
    <property type="molecule type" value="Genomic_DNA"/>
</dbReference>
<dbReference type="OrthoDB" id="1747537at2"/>
<keyword evidence="2" id="KW-0472">Membrane</keyword>
<dbReference type="Gene3D" id="2.60.40.1140">
    <property type="entry name" value="Collagen-binding surface protein Cna, B-type domain"/>
    <property type="match status" value="1"/>
</dbReference>
<evidence type="ECO:0000256" key="1">
    <source>
        <dbReference type="SAM" id="MobiDB-lite"/>
    </source>
</evidence>
<keyword evidence="2" id="KW-0812">Transmembrane</keyword>
<dbReference type="RefSeq" id="WP_078766757.1">
    <property type="nucleotide sequence ID" value="NZ_FUXZ01000012.1"/>
</dbReference>
<proteinExistence type="predicted"/>
<sequence>MKGRNNSLLIILKTVDYYRSIVIKSMLCFTLSALLITCLSLERKVYAADDSITISNEINGNIVSDVTWKAYKIADYGAGGQLIIDSDFGSSNVDFSSLTTREDVANAATTFANIVLSDGVSIDGQANAISGIAKITGLDQGVYLIVGSNVKIGSKVYGPAPMIVEVITDSSGVNVDVAAKFVYNNIAYKVEKLWKGDDASTHDEVIVELYKDGVLDDTVRLNESNNWKYTWESSDETAVWSVKEKTVIKNYKVSYRNEGSDYVVVNTYNPPEEESTMTVVIETTTNKETENDSEDESEIDETDEDETDEDETEEITTKKGKEDDEQGDGGSAADDSDLPQTGLLWWPVIPLFVIGIILVFVGIKIKNNGEDSEE</sequence>
<dbReference type="SUPFAM" id="SSF49478">
    <property type="entry name" value="Cna protein B-type domain"/>
    <property type="match status" value="1"/>
</dbReference>
<dbReference type="CDD" id="cd00222">
    <property type="entry name" value="CollagenBindB"/>
    <property type="match status" value="1"/>
</dbReference>
<name>A0A1T4VXT9_9FIRM</name>
<protein>
    <recommendedName>
        <fullName evidence="5">CNA-B domain-containing protein</fullName>
    </recommendedName>
</protein>
<evidence type="ECO:0000313" key="4">
    <source>
        <dbReference type="Proteomes" id="UP000190814"/>
    </source>
</evidence>
<reference evidence="3 4" key="1">
    <citation type="submission" date="2017-02" db="EMBL/GenBank/DDBJ databases">
        <authorList>
            <person name="Peterson S.W."/>
        </authorList>
    </citation>
    <scope>NUCLEOTIDE SEQUENCE [LARGE SCALE GENOMIC DNA]</scope>
    <source>
        <strain evidence="3 4">ATCC 35992</strain>
    </source>
</reference>